<comment type="caution">
    <text evidence="2">The sequence shown here is derived from an EMBL/GenBank/DDBJ whole genome shotgun (WGS) entry which is preliminary data.</text>
</comment>
<organism evidence="2 3">
    <name type="scientific">Kwoniella newhampshirensis</name>
    <dbReference type="NCBI Taxonomy" id="1651941"/>
    <lineage>
        <taxon>Eukaryota</taxon>
        <taxon>Fungi</taxon>
        <taxon>Dikarya</taxon>
        <taxon>Basidiomycota</taxon>
        <taxon>Agaricomycotina</taxon>
        <taxon>Tremellomycetes</taxon>
        <taxon>Tremellales</taxon>
        <taxon>Cryptococcaceae</taxon>
        <taxon>Kwoniella</taxon>
    </lineage>
</organism>
<feature type="compositionally biased region" description="Acidic residues" evidence="1">
    <location>
        <begin position="344"/>
        <end position="357"/>
    </location>
</feature>
<reference evidence="2 3" key="1">
    <citation type="journal article" date="2024" name="bioRxiv">
        <title>Comparative genomics of Cryptococcus and Kwoniella reveals pathogenesis evolution and contrasting karyotype dynamics via intercentromeric recombination or chromosome fusion.</title>
        <authorList>
            <person name="Coelho M.A."/>
            <person name="David-Palma M."/>
            <person name="Shea T."/>
            <person name="Bowers K."/>
            <person name="McGinley-Smith S."/>
            <person name="Mohammad A.W."/>
            <person name="Gnirke A."/>
            <person name="Yurkov A.M."/>
            <person name="Nowrousian M."/>
            <person name="Sun S."/>
            <person name="Cuomo C.A."/>
            <person name="Heitman J."/>
        </authorList>
    </citation>
    <scope>NUCLEOTIDE SEQUENCE [LARGE SCALE GENOMIC DNA]</scope>
    <source>
        <strain evidence="2 3">CBS 13917</strain>
    </source>
</reference>
<evidence type="ECO:0000313" key="3">
    <source>
        <dbReference type="Proteomes" id="UP001388673"/>
    </source>
</evidence>
<feature type="compositionally biased region" description="Basic and acidic residues" evidence="1">
    <location>
        <begin position="358"/>
        <end position="376"/>
    </location>
</feature>
<evidence type="ECO:0000313" key="2">
    <source>
        <dbReference type="EMBL" id="KAK8844677.1"/>
    </source>
</evidence>
<evidence type="ECO:0000256" key="1">
    <source>
        <dbReference type="SAM" id="MobiDB-lite"/>
    </source>
</evidence>
<dbReference type="GeneID" id="92183784"/>
<dbReference type="RefSeq" id="XP_066799901.1">
    <property type="nucleotide sequence ID" value="XM_066949607.1"/>
</dbReference>
<proteinExistence type="predicted"/>
<feature type="compositionally biased region" description="Low complexity" evidence="1">
    <location>
        <begin position="207"/>
        <end position="216"/>
    </location>
</feature>
<feature type="compositionally biased region" description="Basic residues" evidence="1">
    <location>
        <begin position="401"/>
        <end position="416"/>
    </location>
</feature>
<dbReference type="EMBL" id="JBCAWK010000013">
    <property type="protein sequence ID" value="KAK8844677.1"/>
    <property type="molecule type" value="Genomic_DNA"/>
</dbReference>
<dbReference type="KEGG" id="kne:92183784"/>
<accession>A0AAW0YTD5</accession>
<feature type="region of interest" description="Disordered" evidence="1">
    <location>
        <begin position="331"/>
        <end position="416"/>
    </location>
</feature>
<protein>
    <submittedName>
        <fullName evidence="2">Uncharacterized protein</fullName>
    </submittedName>
</protein>
<feature type="compositionally biased region" description="Low complexity" evidence="1">
    <location>
        <begin position="58"/>
        <end position="69"/>
    </location>
</feature>
<dbReference type="AlphaFoldDB" id="A0AAW0YTD5"/>
<sequence>MSRSAEPSPSIEPLRPTKRARTRTASRSSSSLSSPSFPSPRRDNGKGKAPSQGTSQLEGESGIYSIEGGDAAENGVEDEESVREARRKAHSDRIKRAWETRRANRALYQSAQLRNEVVSDLSTLSTPIPTTDLLLSIHRYTSAFYTTHSLLFPPEKKVRHNPWGSKKRLLLIKDGHAAPSIVSNSIRARENSNINANSAGVSERHGSSASTSTMTRTRTRSTTSRRQRSDLDQEEASGSRSGSGSGSGSGSEDEQRALRKRIKVEPGSELVDQYGELEDRKGRKKERKERRTGSYKIRDMYKAIEGEGLMALGMILQEHIIAKLDEAGYRQTSHGMSPDHDLERGDEDPENDEEEEDGNHHERESDEVEEEKHGEESQDSSANRLSFLDHQVDMEIGRGKNNVKKKRDGKRRPGFG</sequence>
<feature type="region of interest" description="Disordered" evidence="1">
    <location>
        <begin position="194"/>
        <end position="293"/>
    </location>
</feature>
<keyword evidence="3" id="KW-1185">Reference proteome</keyword>
<gene>
    <name evidence="2" type="ORF">IAR55_006526</name>
</gene>
<feature type="compositionally biased region" description="Basic residues" evidence="1">
    <location>
        <begin position="217"/>
        <end position="226"/>
    </location>
</feature>
<name>A0AAW0YTD5_9TREE</name>
<feature type="region of interest" description="Disordered" evidence="1">
    <location>
        <begin position="1"/>
        <end position="93"/>
    </location>
</feature>
<dbReference type="Proteomes" id="UP001388673">
    <property type="component" value="Unassembled WGS sequence"/>
</dbReference>
<feature type="compositionally biased region" description="Low complexity" evidence="1">
    <location>
        <begin position="25"/>
        <end position="36"/>
    </location>
</feature>